<accession>A0ACC3MU62</accession>
<keyword evidence="2" id="KW-1185">Reference proteome</keyword>
<evidence type="ECO:0000313" key="1">
    <source>
        <dbReference type="EMBL" id="KAK3703709.1"/>
    </source>
</evidence>
<protein>
    <submittedName>
        <fullName evidence="1">Uncharacterized protein</fullName>
    </submittedName>
</protein>
<dbReference type="Proteomes" id="UP001281147">
    <property type="component" value="Unassembled WGS sequence"/>
</dbReference>
<evidence type="ECO:0000313" key="2">
    <source>
        <dbReference type="Proteomes" id="UP001281147"/>
    </source>
</evidence>
<comment type="caution">
    <text evidence="1">The sequence shown here is derived from an EMBL/GenBank/DDBJ whole genome shotgun (WGS) entry which is preliminary data.</text>
</comment>
<organism evidence="1 2">
    <name type="scientific">Vermiconidia calcicola</name>
    <dbReference type="NCBI Taxonomy" id="1690605"/>
    <lineage>
        <taxon>Eukaryota</taxon>
        <taxon>Fungi</taxon>
        <taxon>Dikarya</taxon>
        <taxon>Ascomycota</taxon>
        <taxon>Pezizomycotina</taxon>
        <taxon>Dothideomycetes</taxon>
        <taxon>Dothideomycetidae</taxon>
        <taxon>Mycosphaerellales</taxon>
        <taxon>Extremaceae</taxon>
        <taxon>Vermiconidia</taxon>
    </lineage>
</organism>
<sequence>MASETKTLKATCLCGTAAHTLTLPSSVFPLKAYICHCNSCRHTTGALFLSIILIPESTNYEPSKEVLDKLVPFQFSKRLTYYHCATCGTLTLQHCWNDASDHSKGHNWDVATGSLEQADGVFEVQCHEHIADTLDGGFSDFLPSINGKHLPRWTANPDSEELPLYWSSPSRPRITPSPTDRLHAHCKCTGVSFWISRPSERSKQAADKSCWWLQDHGTKFTAGVCSCNSCRLDCGQEMIQWAFVPTVDISLDEKGKKGYEVPFGTLQAYQSSEDVTRYFCGVCGATVFFTCDERKDLVDVAVGMLDAAEGARAESWLKFKTGRVSYREDAVPRAESLVVGVENGLKQFGEHQQQK</sequence>
<dbReference type="EMBL" id="JAUTXU010000148">
    <property type="protein sequence ID" value="KAK3703709.1"/>
    <property type="molecule type" value="Genomic_DNA"/>
</dbReference>
<reference evidence="1" key="1">
    <citation type="submission" date="2023-07" db="EMBL/GenBank/DDBJ databases">
        <title>Black Yeasts Isolated from many extreme environments.</title>
        <authorList>
            <person name="Coleine C."/>
            <person name="Stajich J.E."/>
            <person name="Selbmann L."/>
        </authorList>
    </citation>
    <scope>NUCLEOTIDE SEQUENCE</scope>
    <source>
        <strain evidence="1">CCFEE 5714</strain>
    </source>
</reference>
<name>A0ACC3MU62_9PEZI</name>
<gene>
    <name evidence="1" type="ORF">LTR37_014287</name>
</gene>
<proteinExistence type="predicted"/>